<dbReference type="PANTHER" id="PTHR43452:SF30">
    <property type="entry name" value="PYRUVATE DECARBOXYLASE ISOZYME 1-RELATED"/>
    <property type="match status" value="1"/>
</dbReference>
<reference evidence="10 11" key="1">
    <citation type="submission" date="2024-05" db="EMBL/GenBank/DDBJ databases">
        <authorList>
            <person name="Duchaud E."/>
        </authorList>
    </citation>
    <scope>NUCLEOTIDE SEQUENCE [LARGE SCALE GENOMIC DNA]</scope>
    <source>
        <strain evidence="10">Ena-SAMPLE-TAB-13-05-2024-13:56:06:370-140308</strain>
    </source>
</reference>
<dbReference type="EMBL" id="CAXJIO010000012">
    <property type="protein sequence ID" value="CAL2103088.1"/>
    <property type="molecule type" value="Genomic_DNA"/>
</dbReference>
<keyword evidence="5" id="KW-0210">Decarboxylase</keyword>
<gene>
    <name evidence="10" type="ORF">T190423A01A_30202</name>
</gene>
<organism evidence="10 11">
    <name type="scientific">Tenacibaculum polynesiense</name>
    <dbReference type="NCBI Taxonomy" id="3137857"/>
    <lineage>
        <taxon>Bacteria</taxon>
        <taxon>Pseudomonadati</taxon>
        <taxon>Bacteroidota</taxon>
        <taxon>Flavobacteriia</taxon>
        <taxon>Flavobacteriales</taxon>
        <taxon>Flavobacteriaceae</taxon>
        <taxon>Tenacibaculum</taxon>
    </lineage>
</organism>
<keyword evidence="4" id="KW-0479">Metal-binding</keyword>
<evidence type="ECO:0000256" key="8">
    <source>
        <dbReference type="ARBA" id="ARBA00023239"/>
    </source>
</evidence>
<dbReference type="InterPro" id="IPR012110">
    <property type="entry name" value="PDC/IPDC-like"/>
</dbReference>
<evidence type="ECO:0000259" key="9">
    <source>
        <dbReference type="Pfam" id="PF02776"/>
    </source>
</evidence>
<evidence type="ECO:0000256" key="6">
    <source>
        <dbReference type="ARBA" id="ARBA00022842"/>
    </source>
</evidence>
<feature type="domain" description="Thiamine pyrophosphate enzyme N-terminal TPP-binding" evidence="9">
    <location>
        <begin position="7"/>
        <end position="113"/>
    </location>
</feature>
<sequence length="164" mass="18473">MKEDTFTVADYLLTRLQQLDVTELFQIPGDYVKNFTQALEKFDGIETIGTSNELDASYAADAYGRTRGLAAVSLQYGVSTFSALNAVAGAYVESSPIVVISATPGSNDRQIGDMYDVLYHHSTGNLKCYCCFRNFEYISWSSKKNRQTFSRCYHTQKTRIHRCL</sequence>
<evidence type="ECO:0000313" key="11">
    <source>
        <dbReference type="Proteomes" id="UP001497527"/>
    </source>
</evidence>
<evidence type="ECO:0000256" key="5">
    <source>
        <dbReference type="ARBA" id="ARBA00022793"/>
    </source>
</evidence>
<dbReference type="RefSeq" id="WP_348721668.1">
    <property type="nucleotide sequence ID" value="NZ_CAXJIO010000012.1"/>
</dbReference>
<evidence type="ECO:0000256" key="4">
    <source>
        <dbReference type="ARBA" id="ARBA00022723"/>
    </source>
</evidence>
<keyword evidence="7" id="KW-0786">Thiamine pyrophosphate</keyword>
<dbReference type="Proteomes" id="UP001497527">
    <property type="component" value="Unassembled WGS sequence"/>
</dbReference>
<dbReference type="Pfam" id="PF02776">
    <property type="entry name" value="TPP_enzyme_N"/>
    <property type="match status" value="1"/>
</dbReference>
<keyword evidence="6" id="KW-0460">Magnesium</keyword>
<keyword evidence="11" id="KW-1185">Reference proteome</keyword>
<evidence type="ECO:0000256" key="7">
    <source>
        <dbReference type="ARBA" id="ARBA00023052"/>
    </source>
</evidence>
<comment type="cofactor">
    <cofactor evidence="1">
        <name>a metal cation</name>
        <dbReference type="ChEBI" id="CHEBI:25213"/>
    </cofactor>
</comment>
<evidence type="ECO:0000256" key="1">
    <source>
        <dbReference type="ARBA" id="ARBA00001920"/>
    </source>
</evidence>
<evidence type="ECO:0000313" key="10">
    <source>
        <dbReference type="EMBL" id="CAL2103088.1"/>
    </source>
</evidence>
<accession>A0ABP1EXH2</accession>
<dbReference type="SUPFAM" id="SSF52518">
    <property type="entry name" value="Thiamin diphosphate-binding fold (THDP-binding)"/>
    <property type="match status" value="1"/>
</dbReference>
<proteinExistence type="inferred from homology"/>
<comment type="similarity">
    <text evidence="3">Belongs to the TPP enzyme family.</text>
</comment>
<evidence type="ECO:0000256" key="3">
    <source>
        <dbReference type="ARBA" id="ARBA00007812"/>
    </source>
</evidence>
<keyword evidence="8" id="KW-0456">Lyase</keyword>
<comment type="cofactor">
    <cofactor evidence="2">
        <name>thiamine diphosphate</name>
        <dbReference type="ChEBI" id="CHEBI:58937"/>
    </cofactor>
</comment>
<dbReference type="PANTHER" id="PTHR43452">
    <property type="entry name" value="PYRUVATE DECARBOXYLASE"/>
    <property type="match status" value="1"/>
</dbReference>
<dbReference type="Gene3D" id="3.40.50.970">
    <property type="match status" value="1"/>
</dbReference>
<comment type="caution">
    <text evidence="10">The sequence shown here is derived from an EMBL/GenBank/DDBJ whole genome shotgun (WGS) entry which is preliminary data.</text>
</comment>
<protein>
    <recommendedName>
        <fullName evidence="9">Thiamine pyrophosphate enzyme N-terminal TPP-binding domain-containing protein</fullName>
    </recommendedName>
</protein>
<name>A0ABP1EXH2_9FLAO</name>
<dbReference type="InterPro" id="IPR029061">
    <property type="entry name" value="THDP-binding"/>
</dbReference>
<dbReference type="InterPro" id="IPR012001">
    <property type="entry name" value="Thiamin_PyroP_enz_TPP-bd_dom"/>
</dbReference>
<evidence type="ECO:0000256" key="2">
    <source>
        <dbReference type="ARBA" id="ARBA00001964"/>
    </source>
</evidence>